<dbReference type="EMBL" id="LCFS01000015">
    <property type="protein sequence ID" value="KKT00001.1"/>
    <property type="molecule type" value="Genomic_DNA"/>
</dbReference>
<dbReference type="AlphaFoldDB" id="A0A0G1DQ17"/>
<proteinExistence type="predicted"/>
<evidence type="ECO:0000313" key="1">
    <source>
        <dbReference type="EMBL" id="KKT00001.1"/>
    </source>
</evidence>
<dbReference type="SUPFAM" id="SSF50494">
    <property type="entry name" value="Trypsin-like serine proteases"/>
    <property type="match status" value="1"/>
</dbReference>
<comment type="caution">
    <text evidence="1">The sequence shown here is derived from an EMBL/GenBank/DDBJ whole genome shotgun (WGS) entry which is preliminary data.</text>
</comment>
<accession>A0A0G1DQ17</accession>
<reference evidence="1 2" key="1">
    <citation type="journal article" date="2015" name="Nature">
        <title>rRNA introns, odd ribosomes, and small enigmatic genomes across a large radiation of phyla.</title>
        <authorList>
            <person name="Brown C.T."/>
            <person name="Hug L.A."/>
            <person name="Thomas B.C."/>
            <person name="Sharon I."/>
            <person name="Castelle C.J."/>
            <person name="Singh A."/>
            <person name="Wilkins M.J."/>
            <person name="Williams K.H."/>
            <person name="Banfield J.F."/>
        </authorList>
    </citation>
    <scope>NUCLEOTIDE SEQUENCE [LARGE SCALE GENOMIC DNA]</scope>
</reference>
<gene>
    <name evidence="1" type="ORF">UV76_C0015G0017</name>
</gene>
<dbReference type="Gene3D" id="2.40.10.120">
    <property type="match status" value="1"/>
</dbReference>
<sequence length="256" mass="26882">MDIKDLNKPQLILLAVLLSFITSIATGITTVTLMQQAPASFTVPVNRVIQQTVEKIQQVEGKTITQTVVVKEEDLVVDAIAKNKSAVFSLTKEAQDPDGKDIEASVGRGFAVSTDGMIVADTMSVFSEGIYFAQNDSGKFKAKFVKADNAGFSFLKLGDPVNGTDKLILSVPASGDLDKMKIGQKVIVFGGGISSFIFEGNKDIKISVAKQDAGGLLLDLDGNALGIVLSGEAANFAPIKSIGDALVALKASAKAE</sequence>
<dbReference type="STRING" id="1618738.UV76_C0015G0017"/>
<evidence type="ECO:0000313" key="2">
    <source>
        <dbReference type="Proteomes" id="UP000034646"/>
    </source>
</evidence>
<protein>
    <submittedName>
        <fullName evidence="1">Uncharacterized protein</fullName>
    </submittedName>
</protein>
<organism evidence="1 2">
    <name type="scientific">Candidatus Nomurabacteria bacterium GW2011_GWA2_43_15</name>
    <dbReference type="NCBI Taxonomy" id="1618738"/>
    <lineage>
        <taxon>Bacteria</taxon>
        <taxon>Candidatus Nomuraibacteriota</taxon>
    </lineage>
</organism>
<name>A0A0G1DQ17_9BACT</name>
<dbReference type="Proteomes" id="UP000034646">
    <property type="component" value="Unassembled WGS sequence"/>
</dbReference>
<dbReference type="InterPro" id="IPR009003">
    <property type="entry name" value="Peptidase_S1_PA"/>
</dbReference>